<dbReference type="EMBL" id="UINC01009070">
    <property type="protein sequence ID" value="SVA40747.1"/>
    <property type="molecule type" value="Genomic_DNA"/>
</dbReference>
<sequence length="23" mass="2805">ALFRFHQSFYHVIAIIWSTKINI</sequence>
<proteinExistence type="predicted"/>
<feature type="non-terminal residue" evidence="1">
    <location>
        <position position="1"/>
    </location>
</feature>
<reference evidence="1" key="1">
    <citation type="submission" date="2018-05" db="EMBL/GenBank/DDBJ databases">
        <authorList>
            <person name="Lanie J.A."/>
            <person name="Ng W.-L."/>
            <person name="Kazmierczak K.M."/>
            <person name="Andrzejewski T.M."/>
            <person name="Davidsen T.M."/>
            <person name="Wayne K.J."/>
            <person name="Tettelin H."/>
            <person name="Glass J.I."/>
            <person name="Rusch D."/>
            <person name="Podicherti R."/>
            <person name="Tsui H.-C.T."/>
            <person name="Winkler M.E."/>
        </authorList>
    </citation>
    <scope>NUCLEOTIDE SEQUENCE</scope>
</reference>
<dbReference type="AlphaFoldDB" id="A0A381VM55"/>
<evidence type="ECO:0000313" key="1">
    <source>
        <dbReference type="EMBL" id="SVA40747.1"/>
    </source>
</evidence>
<name>A0A381VM55_9ZZZZ</name>
<accession>A0A381VM55</accession>
<organism evidence="1">
    <name type="scientific">marine metagenome</name>
    <dbReference type="NCBI Taxonomy" id="408172"/>
    <lineage>
        <taxon>unclassified sequences</taxon>
        <taxon>metagenomes</taxon>
        <taxon>ecological metagenomes</taxon>
    </lineage>
</organism>
<protein>
    <submittedName>
        <fullName evidence="1">Uncharacterized protein</fullName>
    </submittedName>
</protein>
<gene>
    <name evidence="1" type="ORF">METZ01_LOCUS93601</name>
</gene>